<reference evidence="2 3" key="1">
    <citation type="submission" date="2024-09" db="EMBL/GenBank/DDBJ databases">
        <authorList>
            <person name="Sun Q."/>
            <person name="Mori K."/>
        </authorList>
    </citation>
    <scope>NUCLEOTIDE SEQUENCE [LARGE SCALE GENOMIC DNA]</scope>
    <source>
        <strain evidence="2 3">CCM 7609</strain>
    </source>
</reference>
<keyword evidence="3" id="KW-1185">Reference proteome</keyword>
<gene>
    <name evidence="2" type="ORF">ACFFX0_22310</name>
</gene>
<organism evidence="2 3">
    <name type="scientific">Citricoccus parietis</name>
    <dbReference type="NCBI Taxonomy" id="592307"/>
    <lineage>
        <taxon>Bacteria</taxon>
        <taxon>Bacillati</taxon>
        <taxon>Actinomycetota</taxon>
        <taxon>Actinomycetes</taxon>
        <taxon>Micrococcales</taxon>
        <taxon>Micrococcaceae</taxon>
        <taxon>Citricoccus</taxon>
    </lineage>
</organism>
<accession>A0ABV5G4D0</accession>
<feature type="region of interest" description="Disordered" evidence="1">
    <location>
        <begin position="100"/>
        <end position="250"/>
    </location>
</feature>
<dbReference type="Proteomes" id="UP001589575">
    <property type="component" value="Unassembled WGS sequence"/>
</dbReference>
<feature type="compositionally biased region" description="Basic and acidic residues" evidence="1">
    <location>
        <begin position="175"/>
        <end position="186"/>
    </location>
</feature>
<evidence type="ECO:0000313" key="3">
    <source>
        <dbReference type="Proteomes" id="UP001589575"/>
    </source>
</evidence>
<feature type="compositionally biased region" description="Basic and acidic residues" evidence="1">
    <location>
        <begin position="123"/>
        <end position="132"/>
    </location>
</feature>
<feature type="compositionally biased region" description="Low complexity" evidence="1">
    <location>
        <begin position="140"/>
        <end position="153"/>
    </location>
</feature>
<comment type="caution">
    <text evidence="2">The sequence shown here is derived from an EMBL/GenBank/DDBJ whole genome shotgun (WGS) entry which is preliminary data.</text>
</comment>
<evidence type="ECO:0000313" key="2">
    <source>
        <dbReference type="EMBL" id="MFB9073787.1"/>
    </source>
</evidence>
<sequence>MVAEPGLRGPATRHRLARGNGPGGHGGVVRPRPDRGHARRRVGRLAGPGLSPGGQHPPAEPLHRAEPRGACHHGRHDRTVHGMGADLRRHERIRLAAVPRGQPALDPRPGLGGAHPGGRGLGHRHDVHDRAWAHQHRPRPLLGPGRHPGAPARGVHDLRLGRDRGRHGALHGAVGHREPPLPDQPRRAPGRPGPRGRRVLADRRPPAAVPAEHVQPTGRGHVPDTLAHSACRGEGGAVLRVPGGVGDREP</sequence>
<feature type="compositionally biased region" description="Basic and acidic residues" evidence="1">
    <location>
        <begin position="154"/>
        <end position="163"/>
    </location>
</feature>
<proteinExistence type="predicted"/>
<evidence type="ECO:0000256" key="1">
    <source>
        <dbReference type="SAM" id="MobiDB-lite"/>
    </source>
</evidence>
<protein>
    <submittedName>
        <fullName evidence="2">Uncharacterized protein</fullName>
    </submittedName>
</protein>
<feature type="region of interest" description="Disordered" evidence="1">
    <location>
        <begin position="1"/>
        <end position="86"/>
    </location>
</feature>
<dbReference type="EMBL" id="JBHMFI010000001">
    <property type="protein sequence ID" value="MFB9073787.1"/>
    <property type="molecule type" value="Genomic_DNA"/>
</dbReference>
<feature type="compositionally biased region" description="Gly residues" evidence="1">
    <location>
        <begin position="110"/>
        <end position="120"/>
    </location>
</feature>
<name>A0ABV5G4D0_9MICC</name>